<evidence type="ECO:0000256" key="5">
    <source>
        <dbReference type="ARBA" id="ARBA00023180"/>
    </source>
</evidence>
<keyword evidence="3" id="KW-0732">Signal</keyword>
<proteinExistence type="predicted"/>
<keyword evidence="4" id="KW-0472">Membrane</keyword>
<dbReference type="AlphaFoldDB" id="A0A841JMJ0"/>
<evidence type="ECO:0000313" key="7">
    <source>
        <dbReference type="EMBL" id="MBB6129948.1"/>
    </source>
</evidence>
<organism evidence="7 8">
    <name type="scientific">Mucilaginibacter lappiensis</name>
    <dbReference type="NCBI Taxonomy" id="354630"/>
    <lineage>
        <taxon>Bacteria</taxon>
        <taxon>Pseudomonadati</taxon>
        <taxon>Bacteroidota</taxon>
        <taxon>Sphingobacteriia</taxon>
        <taxon>Sphingobacteriales</taxon>
        <taxon>Sphingobacteriaceae</taxon>
        <taxon>Mucilaginibacter</taxon>
    </lineage>
</organism>
<name>A0A841JMJ0_9SPHI</name>
<dbReference type="PANTHER" id="PTHR31021">
    <property type="entry name" value="ADENOMATOSIS POLYPOSIS COLI DOWN-REGULATED 1"/>
    <property type="match status" value="1"/>
</dbReference>
<evidence type="ECO:0000256" key="1">
    <source>
        <dbReference type="ARBA" id="ARBA00004167"/>
    </source>
</evidence>
<comment type="caution">
    <text evidence="7">The sequence shown here is derived from an EMBL/GenBank/DDBJ whole genome shotgun (WGS) entry which is preliminary data.</text>
</comment>
<sequence length="190" mass="21337">MTAEQIKHFIQGGKWVSISPELRPSISKNAAGDILPFYLTRSFTYSVGDVFECTVINYADPSAKIPLVEITIKGHLVWQGEHPLTAGAYNLDYVADIAYEVTPLNQAFADAINKIPNNTLSQWEPNKTQDVKGKAFPAFGLTEGQIYIDYDLIYIYNDFLFNGSKNVDGRAFDKPENRPTNLQVPLVRKF</sequence>
<accession>A0A841JMJ0</accession>
<dbReference type="RefSeq" id="WP_183588982.1">
    <property type="nucleotide sequence ID" value="NZ_JACHCA010000012.1"/>
</dbReference>
<dbReference type="GO" id="GO:0017147">
    <property type="term" value="F:Wnt-protein binding"/>
    <property type="evidence" value="ECO:0007669"/>
    <property type="project" value="InterPro"/>
</dbReference>
<dbReference type="SMART" id="SM01352">
    <property type="entry name" value="APCDDC"/>
    <property type="match status" value="1"/>
</dbReference>
<dbReference type="InterPro" id="IPR042425">
    <property type="entry name" value="APCDD1"/>
</dbReference>
<keyword evidence="5" id="KW-0325">Glycoprotein</keyword>
<feature type="domain" description="APCDD1" evidence="6">
    <location>
        <begin position="5"/>
        <end position="189"/>
    </location>
</feature>
<dbReference type="InterPro" id="IPR029405">
    <property type="entry name" value="APCDD1_dom"/>
</dbReference>
<comment type="subcellular location">
    <subcellularLocation>
        <location evidence="1">Membrane</location>
        <topology evidence="1">Single-pass membrane protein</topology>
    </subcellularLocation>
</comment>
<keyword evidence="2" id="KW-0812">Transmembrane</keyword>
<dbReference type="EMBL" id="JACHCA010000012">
    <property type="protein sequence ID" value="MBB6129948.1"/>
    <property type="molecule type" value="Genomic_DNA"/>
</dbReference>
<dbReference type="Proteomes" id="UP000548326">
    <property type="component" value="Unassembled WGS sequence"/>
</dbReference>
<evidence type="ECO:0000256" key="4">
    <source>
        <dbReference type="ARBA" id="ARBA00023136"/>
    </source>
</evidence>
<dbReference type="GO" id="GO:0005886">
    <property type="term" value="C:plasma membrane"/>
    <property type="evidence" value="ECO:0007669"/>
    <property type="project" value="InterPro"/>
</dbReference>
<evidence type="ECO:0000256" key="3">
    <source>
        <dbReference type="ARBA" id="ARBA00022729"/>
    </source>
</evidence>
<evidence type="ECO:0000256" key="2">
    <source>
        <dbReference type="ARBA" id="ARBA00022692"/>
    </source>
</evidence>
<evidence type="ECO:0000313" key="8">
    <source>
        <dbReference type="Proteomes" id="UP000548326"/>
    </source>
</evidence>
<protein>
    <recommendedName>
        <fullName evidence="6">APCDD1 domain-containing protein</fullName>
    </recommendedName>
</protein>
<dbReference type="PANTHER" id="PTHR31021:SF1">
    <property type="entry name" value="CHROMOSOME UNDETERMINED SCAFFOLD_56, WHOLE GENOME SHOTGUN SEQUENCE"/>
    <property type="match status" value="1"/>
</dbReference>
<gene>
    <name evidence="7" type="ORF">HDF22_004085</name>
</gene>
<reference evidence="7 8" key="1">
    <citation type="submission" date="2020-08" db="EMBL/GenBank/DDBJ databases">
        <title>Genomic Encyclopedia of Type Strains, Phase IV (KMG-V): Genome sequencing to study the core and pangenomes of soil and plant-associated prokaryotes.</title>
        <authorList>
            <person name="Whitman W."/>
        </authorList>
    </citation>
    <scope>NUCLEOTIDE SEQUENCE [LARGE SCALE GENOMIC DNA]</scope>
    <source>
        <strain evidence="7 8">MP601</strain>
    </source>
</reference>
<evidence type="ECO:0000259" key="6">
    <source>
        <dbReference type="SMART" id="SM01352"/>
    </source>
</evidence>
<dbReference type="GO" id="GO:0030178">
    <property type="term" value="P:negative regulation of Wnt signaling pathway"/>
    <property type="evidence" value="ECO:0007669"/>
    <property type="project" value="InterPro"/>
</dbReference>